<dbReference type="FunFam" id="1.10.560.10:FF:000058">
    <property type="entry name" value="T-complex protein 1 subunit zeta"/>
    <property type="match status" value="1"/>
</dbReference>
<comment type="similarity">
    <text evidence="2 9">Belongs to the TCP-1 chaperonin family.</text>
</comment>
<protein>
    <recommendedName>
        <fullName evidence="7">T-complex protein 1 subunit zeta</fullName>
    </recommendedName>
    <alternativeName>
        <fullName evidence="8">CCT-zeta</fullName>
    </alternativeName>
</protein>
<feature type="compositionally biased region" description="Low complexity" evidence="10">
    <location>
        <begin position="725"/>
        <end position="791"/>
    </location>
</feature>
<reference evidence="12" key="1">
    <citation type="submission" date="2023-11" db="EMBL/GenBank/DDBJ databases">
        <title>The genome sequences of three competitors of mushroom-forming fungi.</title>
        <authorList>
            <person name="Beijen E."/>
            <person name="Ohm R.A."/>
        </authorList>
    </citation>
    <scope>NUCLEOTIDE SEQUENCE</scope>
    <source>
        <strain evidence="12">CBS 100526</strain>
    </source>
</reference>
<dbReference type="EMBL" id="JAWRVG010000032">
    <property type="protein sequence ID" value="KAK4068382.1"/>
    <property type="molecule type" value="Genomic_DNA"/>
</dbReference>
<feature type="compositionally biased region" description="Basic and acidic residues" evidence="10">
    <location>
        <begin position="693"/>
        <end position="704"/>
    </location>
</feature>
<name>A0AAE1IDP9_9HYPO</name>
<dbReference type="InterPro" id="IPR027409">
    <property type="entry name" value="GroEL-like_apical_dom_sf"/>
</dbReference>
<dbReference type="GO" id="GO:0016887">
    <property type="term" value="F:ATP hydrolysis activity"/>
    <property type="evidence" value="ECO:0007669"/>
    <property type="project" value="InterPro"/>
</dbReference>
<dbReference type="PANTHER" id="PTHR11353">
    <property type="entry name" value="CHAPERONIN"/>
    <property type="match status" value="1"/>
</dbReference>
<proteinExistence type="inferred from homology"/>
<organism evidence="12 13">
    <name type="scientific">Trichoderma aggressivum f. europaeum</name>
    <dbReference type="NCBI Taxonomy" id="173218"/>
    <lineage>
        <taxon>Eukaryota</taxon>
        <taxon>Fungi</taxon>
        <taxon>Dikarya</taxon>
        <taxon>Ascomycota</taxon>
        <taxon>Pezizomycotina</taxon>
        <taxon>Sordariomycetes</taxon>
        <taxon>Hypocreomycetidae</taxon>
        <taxon>Hypocreales</taxon>
        <taxon>Hypocreaceae</taxon>
        <taxon>Trichoderma</taxon>
    </lineage>
</organism>
<evidence type="ECO:0000256" key="3">
    <source>
        <dbReference type="ARBA" id="ARBA00022490"/>
    </source>
</evidence>
<comment type="subcellular location">
    <subcellularLocation>
        <location evidence="1">Cytoplasm</location>
    </subcellularLocation>
</comment>
<evidence type="ECO:0000256" key="4">
    <source>
        <dbReference type="ARBA" id="ARBA00022741"/>
    </source>
</evidence>
<evidence type="ECO:0000256" key="10">
    <source>
        <dbReference type="SAM" id="MobiDB-lite"/>
    </source>
</evidence>
<comment type="caution">
    <text evidence="12">The sequence shown here is derived from an EMBL/GenBank/DDBJ whole genome shotgun (WGS) entry which is preliminary data.</text>
</comment>
<dbReference type="InterPro" id="IPR012722">
    <property type="entry name" value="Chap_CCT_zeta"/>
</dbReference>
<dbReference type="GeneID" id="87921949"/>
<evidence type="ECO:0000256" key="9">
    <source>
        <dbReference type="RuleBase" id="RU004187"/>
    </source>
</evidence>
<dbReference type="Gene3D" id="1.10.560.10">
    <property type="entry name" value="GroEL-like equatorial domain"/>
    <property type="match status" value="1"/>
</dbReference>
<evidence type="ECO:0000256" key="7">
    <source>
        <dbReference type="ARBA" id="ARBA00039582"/>
    </source>
</evidence>
<dbReference type="Pfam" id="PF04194">
    <property type="entry name" value="PDCD2_C"/>
    <property type="match status" value="1"/>
</dbReference>
<keyword evidence="4 9" id="KW-0547">Nucleotide-binding</keyword>
<evidence type="ECO:0000256" key="6">
    <source>
        <dbReference type="ARBA" id="ARBA00023186"/>
    </source>
</evidence>
<dbReference type="InterPro" id="IPR027410">
    <property type="entry name" value="TCP-1-like_intermed_sf"/>
</dbReference>
<dbReference type="SUPFAM" id="SSF54849">
    <property type="entry name" value="GroEL-intermediate domain like"/>
    <property type="match status" value="1"/>
</dbReference>
<dbReference type="SUPFAM" id="SSF52029">
    <property type="entry name" value="GroEL apical domain-like"/>
    <property type="match status" value="1"/>
</dbReference>
<keyword evidence="13" id="KW-1185">Reference proteome</keyword>
<dbReference type="GO" id="GO:0140662">
    <property type="term" value="F:ATP-dependent protein folding chaperone"/>
    <property type="evidence" value="ECO:0007669"/>
    <property type="project" value="InterPro"/>
</dbReference>
<evidence type="ECO:0000256" key="8">
    <source>
        <dbReference type="ARBA" id="ARBA00044261"/>
    </source>
</evidence>
<dbReference type="InterPro" id="IPR007320">
    <property type="entry name" value="PDCD2_C"/>
</dbReference>
<dbReference type="AlphaFoldDB" id="A0AAE1IDP9"/>
<dbReference type="RefSeq" id="XP_062753639.1">
    <property type="nucleotide sequence ID" value="XM_062902044.1"/>
</dbReference>
<evidence type="ECO:0000256" key="2">
    <source>
        <dbReference type="ARBA" id="ARBA00008020"/>
    </source>
</evidence>
<dbReference type="PROSITE" id="PS00750">
    <property type="entry name" value="TCP1_1"/>
    <property type="match status" value="1"/>
</dbReference>
<dbReference type="InterPro" id="IPR027413">
    <property type="entry name" value="GROEL-like_equatorial_sf"/>
</dbReference>
<dbReference type="Proteomes" id="UP001273209">
    <property type="component" value="Unassembled WGS sequence"/>
</dbReference>
<dbReference type="GO" id="GO:0051082">
    <property type="term" value="F:unfolded protein binding"/>
    <property type="evidence" value="ECO:0007669"/>
    <property type="project" value="InterPro"/>
</dbReference>
<gene>
    <name evidence="12" type="ORF">Triagg1_7321</name>
</gene>
<dbReference type="InterPro" id="IPR002194">
    <property type="entry name" value="Chaperonin_TCP-1_CS"/>
</dbReference>
<dbReference type="InterPro" id="IPR017998">
    <property type="entry name" value="Chaperone_TCP-1"/>
</dbReference>
<feature type="region of interest" description="Disordered" evidence="10">
    <location>
        <begin position="679"/>
        <end position="811"/>
    </location>
</feature>
<feature type="domain" description="Programmed cell death protein 2 C-terminal" evidence="11">
    <location>
        <begin position="858"/>
        <end position="971"/>
    </location>
</feature>
<dbReference type="FunFam" id="3.50.7.10:FF:000004">
    <property type="entry name" value="T-complex protein 1 subunit zeta"/>
    <property type="match status" value="1"/>
</dbReference>
<dbReference type="InterPro" id="IPR002423">
    <property type="entry name" value="Cpn60/GroEL/TCP-1"/>
</dbReference>
<evidence type="ECO:0000256" key="1">
    <source>
        <dbReference type="ARBA" id="ARBA00004496"/>
    </source>
</evidence>
<dbReference type="NCBIfam" id="TIGR02347">
    <property type="entry name" value="chap_CCT_zeta"/>
    <property type="match status" value="1"/>
</dbReference>
<keyword evidence="5 9" id="KW-0067">ATP-binding</keyword>
<dbReference type="PRINTS" id="PR00304">
    <property type="entry name" value="TCOMPLEXTCP1"/>
</dbReference>
<dbReference type="CDD" id="cd03342">
    <property type="entry name" value="TCP1_zeta"/>
    <property type="match status" value="1"/>
</dbReference>
<dbReference type="SUPFAM" id="SSF48592">
    <property type="entry name" value="GroEL equatorial domain-like"/>
    <property type="match status" value="1"/>
</dbReference>
<dbReference type="GO" id="GO:0005524">
    <property type="term" value="F:ATP binding"/>
    <property type="evidence" value="ECO:0007669"/>
    <property type="project" value="UniProtKB-KW"/>
</dbReference>
<evidence type="ECO:0000256" key="5">
    <source>
        <dbReference type="ARBA" id="ARBA00022840"/>
    </source>
</evidence>
<dbReference type="Pfam" id="PF00118">
    <property type="entry name" value="Cpn60_TCP1"/>
    <property type="match status" value="1"/>
</dbReference>
<evidence type="ECO:0000313" key="13">
    <source>
        <dbReference type="Proteomes" id="UP001273209"/>
    </source>
</evidence>
<dbReference type="PROSITE" id="PS00751">
    <property type="entry name" value="TCP1_2"/>
    <property type="match status" value="1"/>
</dbReference>
<dbReference type="GO" id="GO:0005832">
    <property type="term" value="C:chaperonin-containing T-complex"/>
    <property type="evidence" value="ECO:0007669"/>
    <property type="project" value="UniProtKB-ARBA"/>
</dbReference>
<dbReference type="Gene3D" id="3.30.260.10">
    <property type="entry name" value="TCP-1-like chaperonin intermediate domain"/>
    <property type="match status" value="1"/>
</dbReference>
<dbReference type="Gene3D" id="3.50.7.10">
    <property type="entry name" value="GroEL"/>
    <property type="match status" value="1"/>
</dbReference>
<keyword evidence="3" id="KW-0963">Cytoplasm</keyword>
<evidence type="ECO:0000313" key="12">
    <source>
        <dbReference type="EMBL" id="KAK4068382.1"/>
    </source>
</evidence>
<sequence length="978" mass="105759">MSAAQLLNPKAESRRRGEALRVNISAGEGLQDVLKSNLGPRGTIKMLVDGAGQIKLTKDGNVLLREMQIQNPTAVMIARAATAQDDICGDGTTSVVLLVGELLKQADRYISEGLHPRIITDGFEIAKAEALKFLDSFKLAKEVDRELLLNVARTSLATKLNATLAAKLTPDIVDAVLAIYQAPAKPDLHMVEIMKMQHRTASDTQLIRGLALDHGARHPDMPKKLENCYILTMNVSLEYEKTEINSGFFYSSAEQRDKLVESERRFIDAKLKKIVELKKQVCGDDGKKSFAIINQKGIDPLSLDVLAKNGILALRRAKRRNMERLQLICGGVAQNSVDDLTPDVLGWAGLVYEQTLGEEKYTFVEEVKDPKSVTVLIKGPNQHTIAQVTDAVRDGLRSVYNMIVDKSVVPGAGAFQVACAAHLKSDAFSKTVKGKAKWGVEAFADALLIIPKTLAANAGHDVQDALAALQDEHAEGQTVGLNLETGEPMDPELEGVFDSFRVLRNCIASSSGIASNLLLCDELLKARQMGRAAGPGPGMDGPEEGMYIKPKSQASSLQAVFATMADYASDSSDGEFTETNVLLGYASKEAEEDTISKLGGTPDWLDADKPPSAALARCKVCKDMMALLLQLNGELPEKFPSHERRLYVFACRRATCRRKAGSVRALRGVRVWKDGAETTTAQVEEEKKKKKPEAKSKPEEKKQDGPGLGESLFGAKPLGASGGNPFSSGGANPFSSGSSNPFSSASSNPFSSQPAKPAAAPAEKPAETPTAATSTSLSKTFAETLALNTTPTEPPPPAEPWPGKAAQPTPYPTLYLADADYETLDPTSTKLPANVTIADADAPEPSALDREAFESAMDATFQKFADRMAQNPEQCIRYEFNGVPLLYSKTDEVGELLTKRTMPGCPNCGGRRTFEVQLTPNAITELEEDDLSLDGMEWGTIIVGVCERDCSLRHTAVEEAGYLEEWAGVQWEELSKEK</sequence>
<accession>A0AAE1IDP9</accession>
<evidence type="ECO:0000259" key="11">
    <source>
        <dbReference type="Pfam" id="PF04194"/>
    </source>
</evidence>
<keyword evidence="6 9" id="KW-0143">Chaperone</keyword>